<feature type="non-terminal residue" evidence="9">
    <location>
        <position position="329"/>
    </location>
</feature>
<name>A0A6A6H9C0_VIRVR</name>
<keyword evidence="10" id="KW-1185">Reference proteome</keyword>
<keyword evidence="3 6" id="KW-0238">DNA-binding</keyword>
<dbReference type="Proteomes" id="UP000800092">
    <property type="component" value="Unassembled WGS sequence"/>
</dbReference>
<dbReference type="CDD" id="cd01389">
    <property type="entry name" value="HMG-box_ROX1-like"/>
    <property type="match status" value="1"/>
</dbReference>
<evidence type="ECO:0000256" key="5">
    <source>
        <dbReference type="ARBA" id="ARBA00023242"/>
    </source>
</evidence>
<keyword evidence="4" id="KW-0804">Transcription</keyword>
<dbReference type="EMBL" id="ML991797">
    <property type="protein sequence ID" value="KAF2234567.1"/>
    <property type="molecule type" value="Genomic_DNA"/>
</dbReference>
<evidence type="ECO:0000256" key="6">
    <source>
        <dbReference type="PROSITE-ProRule" id="PRU00267"/>
    </source>
</evidence>
<protein>
    <recommendedName>
        <fullName evidence="8">HMG box domain-containing protein</fullName>
    </recommendedName>
</protein>
<evidence type="ECO:0000256" key="1">
    <source>
        <dbReference type="ARBA" id="ARBA00004123"/>
    </source>
</evidence>
<dbReference type="SUPFAM" id="SSF47095">
    <property type="entry name" value="HMG-box"/>
    <property type="match status" value="1"/>
</dbReference>
<dbReference type="OrthoDB" id="2307332at2759"/>
<feature type="non-terminal residue" evidence="9">
    <location>
        <position position="1"/>
    </location>
</feature>
<feature type="DNA-binding region" description="HMG box" evidence="6">
    <location>
        <begin position="89"/>
        <end position="157"/>
    </location>
</feature>
<evidence type="ECO:0000259" key="8">
    <source>
        <dbReference type="PROSITE" id="PS50118"/>
    </source>
</evidence>
<feature type="compositionally biased region" description="Acidic residues" evidence="7">
    <location>
        <begin position="174"/>
        <end position="189"/>
    </location>
</feature>
<evidence type="ECO:0000256" key="3">
    <source>
        <dbReference type="ARBA" id="ARBA00023125"/>
    </source>
</evidence>
<evidence type="ECO:0000256" key="4">
    <source>
        <dbReference type="ARBA" id="ARBA00023163"/>
    </source>
</evidence>
<reference evidence="9" key="1">
    <citation type="journal article" date="2020" name="Stud. Mycol.">
        <title>101 Dothideomycetes genomes: a test case for predicting lifestyles and emergence of pathogens.</title>
        <authorList>
            <person name="Haridas S."/>
            <person name="Albert R."/>
            <person name="Binder M."/>
            <person name="Bloem J."/>
            <person name="Labutti K."/>
            <person name="Salamov A."/>
            <person name="Andreopoulos B."/>
            <person name="Baker S."/>
            <person name="Barry K."/>
            <person name="Bills G."/>
            <person name="Bluhm B."/>
            <person name="Cannon C."/>
            <person name="Castanera R."/>
            <person name="Culley D."/>
            <person name="Daum C."/>
            <person name="Ezra D."/>
            <person name="Gonzalez J."/>
            <person name="Henrissat B."/>
            <person name="Kuo A."/>
            <person name="Liang C."/>
            <person name="Lipzen A."/>
            <person name="Lutzoni F."/>
            <person name="Magnuson J."/>
            <person name="Mondo S."/>
            <person name="Nolan M."/>
            <person name="Ohm R."/>
            <person name="Pangilinan J."/>
            <person name="Park H.-J."/>
            <person name="Ramirez L."/>
            <person name="Alfaro M."/>
            <person name="Sun H."/>
            <person name="Tritt A."/>
            <person name="Yoshinaga Y."/>
            <person name="Zwiers L.-H."/>
            <person name="Turgeon B."/>
            <person name="Goodwin S."/>
            <person name="Spatafora J."/>
            <person name="Crous P."/>
            <person name="Grigoriev I."/>
        </authorList>
    </citation>
    <scope>NUCLEOTIDE SEQUENCE</scope>
    <source>
        <strain evidence="9">Tuck. ex Michener</strain>
    </source>
</reference>
<dbReference type="GO" id="GO:0000978">
    <property type="term" value="F:RNA polymerase II cis-regulatory region sequence-specific DNA binding"/>
    <property type="evidence" value="ECO:0007669"/>
    <property type="project" value="TreeGrafter"/>
</dbReference>
<dbReference type="GO" id="GO:0005634">
    <property type="term" value="C:nucleus"/>
    <property type="evidence" value="ECO:0007669"/>
    <property type="project" value="UniProtKB-SubCell"/>
</dbReference>
<keyword evidence="2" id="KW-0805">Transcription regulation</keyword>
<dbReference type="GO" id="GO:0000981">
    <property type="term" value="F:DNA-binding transcription factor activity, RNA polymerase II-specific"/>
    <property type="evidence" value="ECO:0007669"/>
    <property type="project" value="TreeGrafter"/>
</dbReference>
<dbReference type="PANTHER" id="PTHR45803:SF5">
    <property type="entry name" value="SOX100B"/>
    <property type="match status" value="1"/>
</dbReference>
<evidence type="ECO:0000313" key="9">
    <source>
        <dbReference type="EMBL" id="KAF2234567.1"/>
    </source>
</evidence>
<dbReference type="SMART" id="SM00398">
    <property type="entry name" value="HMG"/>
    <property type="match status" value="1"/>
</dbReference>
<dbReference type="Gene3D" id="1.10.30.10">
    <property type="entry name" value="High mobility group box domain"/>
    <property type="match status" value="1"/>
</dbReference>
<dbReference type="AlphaFoldDB" id="A0A6A6H9C0"/>
<keyword evidence="5 6" id="KW-0539">Nucleus</keyword>
<dbReference type="Pfam" id="PF00505">
    <property type="entry name" value="HMG_box"/>
    <property type="match status" value="1"/>
</dbReference>
<dbReference type="PROSITE" id="PS50118">
    <property type="entry name" value="HMG_BOX_2"/>
    <property type="match status" value="1"/>
</dbReference>
<feature type="domain" description="HMG box" evidence="8">
    <location>
        <begin position="89"/>
        <end position="157"/>
    </location>
</feature>
<gene>
    <name evidence="9" type="ORF">EV356DRAFT_417724</name>
</gene>
<evidence type="ECO:0000313" key="10">
    <source>
        <dbReference type="Proteomes" id="UP000800092"/>
    </source>
</evidence>
<evidence type="ECO:0000256" key="7">
    <source>
        <dbReference type="SAM" id="MobiDB-lite"/>
    </source>
</evidence>
<feature type="region of interest" description="Disordered" evidence="7">
    <location>
        <begin position="148"/>
        <end position="210"/>
    </location>
</feature>
<feature type="region of interest" description="Disordered" evidence="7">
    <location>
        <begin position="1"/>
        <end position="60"/>
    </location>
</feature>
<proteinExistence type="predicted"/>
<evidence type="ECO:0000256" key="2">
    <source>
        <dbReference type="ARBA" id="ARBA00023015"/>
    </source>
</evidence>
<accession>A0A6A6H9C0</accession>
<sequence>RRTRSGRSLARETPPPGRGDRSRSRVSKPSPRPRRSKATKGEKPKTPKLTAPLSELTKDMSIPVRDMDAWVNRSIEDRQQEVEKRKGYVTRPMNSFMLYRSAYADRTKEWCRQNNHQVVSSVSGESWPMEPPEVREKYNDLAKLERINHQNAHPNYKFSPSKAGQARKRKGTDSDEEEDDEMSDCDDGDAAWTPSGQRKSKPRPGGRSGRDLAYQHEMMLNDPYGRNFGPNGNINKSSWEASNEGRPIPAAIGSNDLYGYQYYQTVHRNPGAPGTEDIRLQRTDTPVMQYQTAPSLLGLPGGQHHDLMGSRSATPLAYEHQVDPQLLDY</sequence>
<organism evidence="9 10">
    <name type="scientific">Viridothelium virens</name>
    <name type="common">Speckled blister lichen</name>
    <name type="synonym">Trypethelium virens</name>
    <dbReference type="NCBI Taxonomy" id="1048519"/>
    <lineage>
        <taxon>Eukaryota</taxon>
        <taxon>Fungi</taxon>
        <taxon>Dikarya</taxon>
        <taxon>Ascomycota</taxon>
        <taxon>Pezizomycotina</taxon>
        <taxon>Dothideomycetes</taxon>
        <taxon>Dothideomycetes incertae sedis</taxon>
        <taxon>Trypetheliales</taxon>
        <taxon>Trypetheliaceae</taxon>
        <taxon>Viridothelium</taxon>
    </lineage>
</organism>
<dbReference type="InterPro" id="IPR036910">
    <property type="entry name" value="HMG_box_dom_sf"/>
</dbReference>
<dbReference type="InterPro" id="IPR050917">
    <property type="entry name" value="SOX_TF"/>
</dbReference>
<dbReference type="InterPro" id="IPR009071">
    <property type="entry name" value="HMG_box_dom"/>
</dbReference>
<dbReference type="PANTHER" id="PTHR45803">
    <property type="entry name" value="SOX100B"/>
    <property type="match status" value="1"/>
</dbReference>
<comment type="subcellular location">
    <subcellularLocation>
        <location evidence="1">Nucleus</location>
    </subcellularLocation>
</comment>